<gene>
    <name evidence="5" type="ORF">CAL12_23805</name>
</gene>
<dbReference type="Gene3D" id="3.30.9.10">
    <property type="entry name" value="D-Amino Acid Oxidase, subunit A, domain 2"/>
    <property type="match status" value="2"/>
</dbReference>
<dbReference type="Pfam" id="PF01266">
    <property type="entry name" value="DAO"/>
    <property type="match status" value="1"/>
</dbReference>
<reference evidence="5 6" key="1">
    <citation type="submission" date="2017-05" db="EMBL/GenBank/DDBJ databases">
        <title>Complete and WGS of Bordetella genogroups.</title>
        <authorList>
            <person name="Spilker T."/>
            <person name="LiPuma J."/>
        </authorList>
    </citation>
    <scope>NUCLEOTIDE SEQUENCE [LARGE SCALE GENOMIC DNA]</scope>
    <source>
        <strain evidence="5 6">AU19157</strain>
    </source>
</reference>
<organism evidence="5 6">
    <name type="scientific">Bordetella genomosp. 8</name>
    <dbReference type="NCBI Taxonomy" id="1416806"/>
    <lineage>
        <taxon>Bacteria</taxon>
        <taxon>Pseudomonadati</taxon>
        <taxon>Pseudomonadota</taxon>
        <taxon>Betaproteobacteria</taxon>
        <taxon>Burkholderiales</taxon>
        <taxon>Alcaligenaceae</taxon>
        <taxon>Bordetella</taxon>
    </lineage>
</organism>
<comment type="similarity">
    <text evidence="1">Belongs to the DadA oxidoreductase family.</text>
</comment>
<evidence type="ECO:0000313" key="5">
    <source>
        <dbReference type="EMBL" id="ARP83532.1"/>
    </source>
</evidence>
<dbReference type="RefSeq" id="WP_086066864.1">
    <property type="nucleotide sequence ID" value="NZ_CP021108.1"/>
</dbReference>
<proteinExistence type="inferred from homology"/>
<dbReference type="GO" id="GO:0008718">
    <property type="term" value="F:D-amino-acid dehydrogenase activity"/>
    <property type="evidence" value="ECO:0007669"/>
    <property type="project" value="TreeGrafter"/>
</dbReference>
<dbReference type="GO" id="GO:0055130">
    <property type="term" value="P:D-alanine catabolic process"/>
    <property type="evidence" value="ECO:0007669"/>
    <property type="project" value="TreeGrafter"/>
</dbReference>
<dbReference type="Proteomes" id="UP000194151">
    <property type="component" value="Chromosome"/>
</dbReference>
<name>A0A1W6YQZ8_9BORD</name>
<dbReference type="Gene3D" id="3.50.50.60">
    <property type="entry name" value="FAD/NAD(P)-binding domain"/>
    <property type="match status" value="2"/>
</dbReference>
<feature type="domain" description="FAD dependent oxidoreductase" evidence="4">
    <location>
        <begin position="19"/>
        <end position="410"/>
    </location>
</feature>
<dbReference type="SUPFAM" id="SSF51905">
    <property type="entry name" value="FAD/NAD(P)-binding domain"/>
    <property type="match status" value="1"/>
</dbReference>
<dbReference type="KEGG" id="bgv:CAL12_23805"/>
<keyword evidence="6" id="KW-1185">Reference proteome</keyword>
<dbReference type="OrthoDB" id="9815989at2"/>
<dbReference type="InterPro" id="IPR036188">
    <property type="entry name" value="FAD/NAD-bd_sf"/>
</dbReference>
<evidence type="ECO:0000313" key="6">
    <source>
        <dbReference type="Proteomes" id="UP000194151"/>
    </source>
</evidence>
<evidence type="ECO:0000256" key="3">
    <source>
        <dbReference type="SAM" id="Phobius"/>
    </source>
</evidence>
<protein>
    <submittedName>
        <fullName evidence="5">D-amino-acid oxidase</fullName>
    </submittedName>
</protein>
<keyword evidence="3" id="KW-1133">Transmembrane helix</keyword>
<evidence type="ECO:0000259" key="4">
    <source>
        <dbReference type="Pfam" id="PF01266"/>
    </source>
</evidence>
<accession>A0A1W6YQZ8</accession>
<dbReference type="GO" id="GO:0005886">
    <property type="term" value="C:plasma membrane"/>
    <property type="evidence" value="ECO:0007669"/>
    <property type="project" value="TreeGrafter"/>
</dbReference>
<keyword evidence="3" id="KW-0472">Membrane</keyword>
<sequence length="430" mass="46838">MDSEEKQAGQSSPLPGSVDVAIIGGGVIGVGTAYALARAGMRVALFEKATLACEQSSRNWGWVRTLNRDLPEVPLAIRANQLWGDIQTRIDVGFRRTGMLYLQETEADAAAHEAWMARASTYGVDAIQLDRRATLYHLPESGRTWTGAMYSATDGVAEPRIAVQGIATLARQDGAIIREHCAVRGIERTAGRVSAVITEHGRVAAQAVLVAAGAWSRLFCGNLGANFPQLKVRGSVLRTQPFDAGLTTAINGKDFTCRKRADGGYTVSQFGASMADLVPDSFRLMRHFIRPWLANNTFVRLRFGKRFFEELATPRHFTADRVSPFECHRVLDPLPSRAGVQQAWQRLSDAFPIFRQARIAQSWAGYIDVTPDAMPVMDAVPGLPGLYLASGFSGHGFGIGPAVGEAMAQLMQGTQPAVDLRPFRFGRYAE</sequence>
<dbReference type="InterPro" id="IPR006076">
    <property type="entry name" value="FAD-dep_OxRdtase"/>
</dbReference>
<dbReference type="PANTHER" id="PTHR13847">
    <property type="entry name" value="SARCOSINE DEHYDROGENASE-RELATED"/>
    <property type="match status" value="1"/>
</dbReference>
<dbReference type="GO" id="GO:0005737">
    <property type="term" value="C:cytoplasm"/>
    <property type="evidence" value="ECO:0007669"/>
    <property type="project" value="TreeGrafter"/>
</dbReference>
<keyword evidence="3" id="KW-0812">Transmembrane</keyword>
<dbReference type="AlphaFoldDB" id="A0A1W6YQZ8"/>
<feature type="transmembrane region" description="Helical" evidence="3">
    <location>
        <begin position="20"/>
        <end position="37"/>
    </location>
</feature>
<evidence type="ECO:0000256" key="2">
    <source>
        <dbReference type="ARBA" id="ARBA00023002"/>
    </source>
</evidence>
<dbReference type="PANTHER" id="PTHR13847:SF280">
    <property type="entry name" value="D-AMINO ACID DEHYDROGENASE"/>
    <property type="match status" value="1"/>
</dbReference>
<dbReference type="EMBL" id="CP021108">
    <property type="protein sequence ID" value="ARP83532.1"/>
    <property type="molecule type" value="Genomic_DNA"/>
</dbReference>
<keyword evidence="2" id="KW-0560">Oxidoreductase</keyword>
<dbReference type="STRING" id="1416806.CAL12_23805"/>
<evidence type="ECO:0000256" key="1">
    <source>
        <dbReference type="ARBA" id="ARBA00009410"/>
    </source>
</evidence>